<gene>
    <name evidence="1" type="ORF">B0T17DRAFT_108615</name>
</gene>
<proteinExistence type="predicted"/>
<evidence type="ECO:0000313" key="2">
    <source>
        <dbReference type="Proteomes" id="UP001174934"/>
    </source>
</evidence>
<reference evidence="1" key="1">
    <citation type="submission" date="2023-06" db="EMBL/GenBank/DDBJ databases">
        <title>Genome-scale phylogeny and comparative genomics of the fungal order Sordariales.</title>
        <authorList>
            <consortium name="Lawrence Berkeley National Laboratory"/>
            <person name="Hensen N."/>
            <person name="Bonometti L."/>
            <person name="Westerberg I."/>
            <person name="Brannstrom I.O."/>
            <person name="Guillou S."/>
            <person name="Cros-Aarteil S."/>
            <person name="Calhoun S."/>
            <person name="Haridas S."/>
            <person name="Kuo A."/>
            <person name="Mondo S."/>
            <person name="Pangilinan J."/>
            <person name="Riley R."/>
            <person name="LaButti K."/>
            <person name="Andreopoulos B."/>
            <person name="Lipzen A."/>
            <person name="Chen C."/>
            <person name="Yanf M."/>
            <person name="Daum C."/>
            <person name="Ng V."/>
            <person name="Clum A."/>
            <person name="Steindorff A."/>
            <person name="Ohm R."/>
            <person name="Martin F."/>
            <person name="Silar P."/>
            <person name="Natvig D."/>
            <person name="Lalanne C."/>
            <person name="Gautier V."/>
            <person name="Ament-velasquez S.L."/>
            <person name="Kruys A."/>
            <person name="Hutchinson M.I."/>
            <person name="Powell A.J."/>
            <person name="Barry K."/>
            <person name="Miller A.N."/>
            <person name="Grigoriev I.V."/>
            <person name="Debuchy R."/>
            <person name="Gladieux P."/>
            <person name="Thoren M.H."/>
            <person name="Johannesson H."/>
        </authorList>
    </citation>
    <scope>NUCLEOTIDE SEQUENCE</scope>
    <source>
        <strain evidence="1">SMH3391-2</strain>
    </source>
</reference>
<dbReference type="AlphaFoldDB" id="A0AA40CHF9"/>
<dbReference type="Proteomes" id="UP001174934">
    <property type="component" value="Unassembled WGS sequence"/>
</dbReference>
<sequence>MPSQAYGIHPREDCKLKYLQLHNLHGSIADCPSSSLPSCQSPPSLVPCFPQSFNGYYSEAEQYTMIYSLGEDEDKPVHALSMTRVRSRSPYMILHSGKTTDSPPLASLYTQSGIKISLPGLHDGDCKTEEAARRSSTSAAGFTFETEVAHGQMSGLKRERFEWRPSRSKQVRALGQKRQGWKLVRMSGLCGDGPTASDGNEVVAVCALQSRKKDKRVSFRFLGSGQENHLGGRWAMMAVMTGLYLVMPFYPPLLEISSYTFGSTSSSSAESRPFPWAQHNIHHISHFPPPAMPQNVITPWVPHHHPVMPPFPNNPSNPWFPPPPPPPPPPPLHRFM</sequence>
<organism evidence="1 2">
    <name type="scientific">Bombardia bombarda</name>
    <dbReference type="NCBI Taxonomy" id="252184"/>
    <lineage>
        <taxon>Eukaryota</taxon>
        <taxon>Fungi</taxon>
        <taxon>Dikarya</taxon>
        <taxon>Ascomycota</taxon>
        <taxon>Pezizomycotina</taxon>
        <taxon>Sordariomycetes</taxon>
        <taxon>Sordariomycetidae</taxon>
        <taxon>Sordariales</taxon>
        <taxon>Lasiosphaeriaceae</taxon>
        <taxon>Bombardia</taxon>
    </lineage>
</organism>
<name>A0AA40CHF9_9PEZI</name>
<comment type="caution">
    <text evidence="1">The sequence shown here is derived from an EMBL/GenBank/DDBJ whole genome shotgun (WGS) entry which is preliminary data.</text>
</comment>
<accession>A0AA40CHF9</accession>
<dbReference type="EMBL" id="JAULSR010000001">
    <property type="protein sequence ID" value="KAK0637384.1"/>
    <property type="molecule type" value="Genomic_DNA"/>
</dbReference>
<keyword evidence="2" id="KW-1185">Reference proteome</keyword>
<protein>
    <submittedName>
        <fullName evidence="1">Uncharacterized protein</fullName>
    </submittedName>
</protein>
<evidence type="ECO:0000313" key="1">
    <source>
        <dbReference type="EMBL" id="KAK0637384.1"/>
    </source>
</evidence>